<dbReference type="EMBL" id="JBHRTF010000004">
    <property type="protein sequence ID" value="MFC3116565.1"/>
    <property type="molecule type" value="Genomic_DNA"/>
</dbReference>
<sequence>MKRTLFALACIFAANTALADNAKTEAYRDAAIPAPKDWQGPRFSLSHNYPKQQPAPCTAAECPWLAIDLNMQTDFSAAGVPSWEKNSVYNQYIMSILNYVKQGQTLDLNNAEGLKTQVDGKDKWFHIPWMAFDQHTGREFVHGLTNERTAVISDFYGEERQGLHGLPNAKSGAQAGFETWAVGMYNNYGGYTIGQSWSKKGTPNIETINGVTSTKGMPFMQGTVVVKFLFTTATPTDVPYLTGSPTWQADRHIETNNKFSCERKVQEVRLVQVDVAVVDERSPSRWVYGTFAYIIGPGKTVWDNLQPVGLQWGMDPWTFPAVPKAESIAPRQSVLNESISAFEHFGCNGRLAGPVDNKLSSCMSCHGGAFANTAGNTFATGAYGPPIFGFPGICEQYSQDNVEYFQTIQFPQGYTGGNYPDAMNLDTSLQMQIALQEWSLFKAKGKAAAACEVK</sequence>
<proteinExistence type="predicted"/>
<evidence type="ECO:0000313" key="2">
    <source>
        <dbReference type="EMBL" id="MFC3116565.1"/>
    </source>
</evidence>
<evidence type="ECO:0000256" key="1">
    <source>
        <dbReference type="SAM" id="SignalP"/>
    </source>
</evidence>
<keyword evidence="3" id="KW-1185">Reference proteome</keyword>
<organism evidence="2 3">
    <name type="scientific">Cellvibrio fontiphilus</name>
    <dbReference type="NCBI Taxonomy" id="1815559"/>
    <lineage>
        <taxon>Bacteria</taxon>
        <taxon>Pseudomonadati</taxon>
        <taxon>Pseudomonadota</taxon>
        <taxon>Gammaproteobacteria</taxon>
        <taxon>Cellvibrionales</taxon>
        <taxon>Cellvibrionaceae</taxon>
        <taxon>Cellvibrio</taxon>
    </lineage>
</organism>
<evidence type="ECO:0008006" key="4">
    <source>
        <dbReference type="Google" id="ProtNLM"/>
    </source>
</evidence>
<feature type="chain" id="PRO_5045534013" description="Cytochrome c domain-containing protein" evidence="1">
    <location>
        <begin position="20"/>
        <end position="454"/>
    </location>
</feature>
<dbReference type="RefSeq" id="WP_378119930.1">
    <property type="nucleotide sequence ID" value="NZ_JBHRTF010000004.1"/>
</dbReference>
<gene>
    <name evidence="2" type="ORF">ACFODX_13415</name>
</gene>
<dbReference type="Proteomes" id="UP001595555">
    <property type="component" value="Unassembled WGS sequence"/>
</dbReference>
<protein>
    <recommendedName>
        <fullName evidence="4">Cytochrome c domain-containing protein</fullName>
    </recommendedName>
</protein>
<comment type="caution">
    <text evidence="2">The sequence shown here is derived from an EMBL/GenBank/DDBJ whole genome shotgun (WGS) entry which is preliminary data.</text>
</comment>
<reference evidence="3" key="1">
    <citation type="journal article" date="2019" name="Int. J. Syst. Evol. Microbiol.">
        <title>The Global Catalogue of Microorganisms (GCM) 10K type strain sequencing project: providing services to taxonomists for standard genome sequencing and annotation.</title>
        <authorList>
            <consortium name="The Broad Institute Genomics Platform"/>
            <consortium name="The Broad Institute Genome Sequencing Center for Infectious Disease"/>
            <person name="Wu L."/>
            <person name="Ma J."/>
        </authorList>
    </citation>
    <scope>NUCLEOTIDE SEQUENCE [LARGE SCALE GENOMIC DNA]</scope>
    <source>
        <strain evidence="3">KCTC 52237</strain>
    </source>
</reference>
<name>A0ABV7FG07_9GAMM</name>
<keyword evidence="1" id="KW-0732">Signal</keyword>
<feature type="signal peptide" evidence="1">
    <location>
        <begin position="1"/>
        <end position="19"/>
    </location>
</feature>
<evidence type="ECO:0000313" key="3">
    <source>
        <dbReference type="Proteomes" id="UP001595555"/>
    </source>
</evidence>
<accession>A0ABV7FG07</accession>